<proteinExistence type="predicted"/>
<evidence type="ECO:0000313" key="3">
    <source>
        <dbReference type="Proteomes" id="UP000831880"/>
    </source>
</evidence>
<dbReference type="EMBL" id="CP095074">
    <property type="protein sequence ID" value="UOQ92095.1"/>
    <property type="molecule type" value="Genomic_DNA"/>
</dbReference>
<reference evidence="2 3" key="1">
    <citation type="submission" date="2022-04" db="EMBL/GenBank/DDBJ databases">
        <title>Halobacillus sp. isolated from saltern.</title>
        <authorList>
            <person name="Won M."/>
            <person name="Lee C.-M."/>
            <person name="Woen H.-Y."/>
            <person name="Kwon S.-W."/>
        </authorList>
    </citation>
    <scope>NUCLEOTIDE SEQUENCE [LARGE SCALE GENOMIC DNA]</scope>
    <source>
        <strain evidence="2 3">SSTM10-2</strain>
    </source>
</reference>
<keyword evidence="1" id="KW-1133">Transmembrane helix</keyword>
<dbReference type="RefSeq" id="WP_244751706.1">
    <property type="nucleotide sequence ID" value="NZ_CP095074.1"/>
</dbReference>
<keyword evidence="3" id="KW-1185">Reference proteome</keyword>
<gene>
    <name evidence="2" type="ORF">MUO14_16555</name>
</gene>
<evidence type="ECO:0000313" key="2">
    <source>
        <dbReference type="EMBL" id="UOQ92095.1"/>
    </source>
</evidence>
<sequence>MMTIESWITLAGNVGFPVVVSFFLLFRLDQCLHNLDKSIDELTKEVRKKDE</sequence>
<dbReference type="Proteomes" id="UP000831880">
    <property type="component" value="Chromosome"/>
</dbReference>
<dbReference type="Pfam" id="PF12841">
    <property type="entry name" value="YvrJ"/>
    <property type="match status" value="1"/>
</dbReference>
<name>A0ABY4GV99_9BACI</name>
<keyword evidence="1" id="KW-0812">Transmembrane</keyword>
<feature type="transmembrane region" description="Helical" evidence="1">
    <location>
        <begin position="6"/>
        <end position="26"/>
    </location>
</feature>
<evidence type="ECO:0000256" key="1">
    <source>
        <dbReference type="SAM" id="Phobius"/>
    </source>
</evidence>
<keyword evidence="1" id="KW-0472">Membrane</keyword>
<accession>A0ABY4GV99</accession>
<dbReference type="InterPro" id="IPR024419">
    <property type="entry name" value="YvrJ"/>
</dbReference>
<protein>
    <submittedName>
        <fullName evidence="2">YvrJ family protein</fullName>
    </submittedName>
</protein>
<organism evidence="2 3">
    <name type="scientific">Halobacillus shinanisalinarum</name>
    <dbReference type="NCBI Taxonomy" id="2932258"/>
    <lineage>
        <taxon>Bacteria</taxon>
        <taxon>Bacillati</taxon>
        <taxon>Bacillota</taxon>
        <taxon>Bacilli</taxon>
        <taxon>Bacillales</taxon>
        <taxon>Bacillaceae</taxon>
        <taxon>Halobacillus</taxon>
    </lineage>
</organism>